<dbReference type="EMBL" id="JBGMDY010000007">
    <property type="protein sequence ID" value="KAL2327748.1"/>
    <property type="molecule type" value="Genomic_DNA"/>
</dbReference>
<reference evidence="1 2" key="1">
    <citation type="submission" date="2024-08" db="EMBL/GenBank/DDBJ databases">
        <title>Insights into the chromosomal genome structure of Flemingia macrophylla.</title>
        <authorList>
            <person name="Ding Y."/>
            <person name="Zhao Y."/>
            <person name="Bi W."/>
            <person name="Wu M."/>
            <person name="Zhao G."/>
            <person name="Gong Y."/>
            <person name="Li W."/>
            <person name="Zhang P."/>
        </authorList>
    </citation>
    <scope>NUCLEOTIDE SEQUENCE [LARGE SCALE GENOMIC DNA]</scope>
    <source>
        <strain evidence="1">DYQJB</strain>
        <tissue evidence="1">Leaf</tissue>
    </source>
</reference>
<sequence>MKFTPRPLSRASQGASSQLQLLLVQNVFELQELQNSGSSKIQNPWIVSSHIYCVRAVYDEAGQVGHVSDAEHLFKNALLCLASTMNARLDSLEFSGTIALHLQFPDTVGSIISFKVDSDIISLDGKEPLQTQAELGSGRWCSKQRGGR</sequence>
<name>A0ABD1LW36_9FABA</name>
<evidence type="ECO:0000313" key="2">
    <source>
        <dbReference type="Proteomes" id="UP001603857"/>
    </source>
</evidence>
<keyword evidence="2" id="KW-1185">Reference proteome</keyword>
<organism evidence="1 2">
    <name type="scientific">Flemingia macrophylla</name>
    <dbReference type="NCBI Taxonomy" id="520843"/>
    <lineage>
        <taxon>Eukaryota</taxon>
        <taxon>Viridiplantae</taxon>
        <taxon>Streptophyta</taxon>
        <taxon>Embryophyta</taxon>
        <taxon>Tracheophyta</taxon>
        <taxon>Spermatophyta</taxon>
        <taxon>Magnoliopsida</taxon>
        <taxon>eudicotyledons</taxon>
        <taxon>Gunneridae</taxon>
        <taxon>Pentapetalae</taxon>
        <taxon>rosids</taxon>
        <taxon>fabids</taxon>
        <taxon>Fabales</taxon>
        <taxon>Fabaceae</taxon>
        <taxon>Papilionoideae</taxon>
        <taxon>50 kb inversion clade</taxon>
        <taxon>NPAAA clade</taxon>
        <taxon>indigoferoid/millettioid clade</taxon>
        <taxon>Phaseoleae</taxon>
        <taxon>Flemingia</taxon>
    </lineage>
</organism>
<comment type="caution">
    <text evidence="1">The sequence shown here is derived from an EMBL/GenBank/DDBJ whole genome shotgun (WGS) entry which is preliminary data.</text>
</comment>
<dbReference type="Proteomes" id="UP001603857">
    <property type="component" value="Unassembled WGS sequence"/>
</dbReference>
<evidence type="ECO:0000313" key="1">
    <source>
        <dbReference type="EMBL" id="KAL2327748.1"/>
    </source>
</evidence>
<proteinExistence type="predicted"/>
<protein>
    <submittedName>
        <fullName evidence="1">Uncharacterized protein</fullName>
    </submittedName>
</protein>
<dbReference type="AlphaFoldDB" id="A0ABD1LW36"/>
<gene>
    <name evidence="1" type="ORF">Fmac_021175</name>
</gene>
<accession>A0ABD1LW36</accession>